<evidence type="ECO:0000256" key="1">
    <source>
        <dbReference type="SAM" id="MobiDB-lite"/>
    </source>
</evidence>
<accession>V8P1E7</accession>
<proteinExistence type="predicted"/>
<feature type="compositionally biased region" description="Basic and acidic residues" evidence="1">
    <location>
        <begin position="1"/>
        <end position="49"/>
    </location>
</feature>
<dbReference type="EMBL" id="AZIM01001094">
    <property type="protein sequence ID" value="ETE68120.1"/>
    <property type="molecule type" value="Genomic_DNA"/>
</dbReference>
<feature type="region of interest" description="Disordered" evidence="1">
    <location>
        <begin position="1"/>
        <end position="64"/>
    </location>
</feature>
<evidence type="ECO:0000313" key="3">
    <source>
        <dbReference type="Proteomes" id="UP000018936"/>
    </source>
</evidence>
<dbReference type="Proteomes" id="UP000018936">
    <property type="component" value="Unassembled WGS sequence"/>
</dbReference>
<feature type="non-terminal residue" evidence="2">
    <location>
        <position position="119"/>
    </location>
</feature>
<gene>
    <name evidence="2" type="primary">gse1</name>
    <name evidence="2" type="ORF">L345_06087</name>
</gene>
<organism evidence="2 3">
    <name type="scientific">Ophiophagus hannah</name>
    <name type="common">King cobra</name>
    <name type="synonym">Naja hannah</name>
    <dbReference type="NCBI Taxonomy" id="8665"/>
    <lineage>
        <taxon>Eukaryota</taxon>
        <taxon>Metazoa</taxon>
        <taxon>Chordata</taxon>
        <taxon>Craniata</taxon>
        <taxon>Vertebrata</taxon>
        <taxon>Euteleostomi</taxon>
        <taxon>Lepidosauria</taxon>
        <taxon>Squamata</taxon>
        <taxon>Bifurcata</taxon>
        <taxon>Unidentata</taxon>
        <taxon>Episquamata</taxon>
        <taxon>Toxicofera</taxon>
        <taxon>Serpentes</taxon>
        <taxon>Colubroidea</taxon>
        <taxon>Elapidae</taxon>
        <taxon>Elapinae</taxon>
        <taxon>Ophiophagus</taxon>
    </lineage>
</organism>
<comment type="caution">
    <text evidence="2">The sequence shown here is derived from an EMBL/GenBank/DDBJ whole genome shotgun (WGS) entry which is preliminary data.</text>
</comment>
<name>V8P1E7_OPHHA</name>
<sequence>GGREREGGRGRGRVREGERKREKEGEKKREGGREGETEKEGERRKEGRGVRIIPGEAPLIKSHSLTRVTPKRYFIPNDRRRGCEKGPPHTHFLFFLFFSLPHPFLGGGREERRFDPLFL</sequence>
<evidence type="ECO:0000313" key="2">
    <source>
        <dbReference type="EMBL" id="ETE68120.1"/>
    </source>
</evidence>
<protein>
    <submittedName>
        <fullName evidence="2">Genetic suppressor element 1</fullName>
    </submittedName>
</protein>
<keyword evidence="3" id="KW-1185">Reference proteome</keyword>
<dbReference type="AlphaFoldDB" id="V8P1E7"/>
<reference evidence="2 3" key="1">
    <citation type="journal article" date="2013" name="Proc. Natl. Acad. Sci. U.S.A.">
        <title>The king cobra genome reveals dynamic gene evolution and adaptation in the snake venom system.</title>
        <authorList>
            <person name="Vonk F.J."/>
            <person name="Casewell N.R."/>
            <person name="Henkel C.V."/>
            <person name="Heimberg A.M."/>
            <person name="Jansen H.J."/>
            <person name="McCleary R.J."/>
            <person name="Kerkkamp H.M."/>
            <person name="Vos R.A."/>
            <person name="Guerreiro I."/>
            <person name="Calvete J.J."/>
            <person name="Wuster W."/>
            <person name="Woods A.E."/>
            <person name="Logan J.M."/>
            <person name="Harrison R.A."/>
            <person name="Castoe T.A."/>
            <person name="de Koning A.P."/>
            <person name="Pollock D.D."/>
            <person name="Yandell M."/>
            <person name="Calderon D."/>
            <person name="Renjifo C."/>
            <person name="Currier R.B."/>
            <person name="Salgado D."/>
            <person name="Pla D."/>
            <person name="Sanz L."/>
            <person name="Hyder A.S."/>
            <person name="Ribeiro J.M."/>
            <person name="Arntzen J.W."/>
            <person name="van den Thillart G.E."/>
            <person name="Boetzer M."/>
            <person name="Pirovano W."/>
            <person name="Dirks R.P."/>
            <person name="Spaink H.P."/>
            <person name="Duboule D."/>
            <person name="McGlinn E."/>
            <person name="Kini R.M."/>
            <person name="Richardson M.K."/>
        </authorList>
    </citation>
    <scope>NUCLEOTIDE SEQUENCE</scope>
    <source>
        <tissue evidence="2">Blood</tissue>
    </source>
</reference>
<feature type="non-terminal residue" evidence="2">
    <location>
        <position position="1"/>
    </location>
</feature>